<comment type="caution">
    <text evidence="12">The sequence shown here is derived from an EMBL/GenBank/DDBJ whole genome shotgun (WGS) entry which is preliminary data.</text>
</comment>
<dbReference type="PROSITE" id="PS00211">
    <property type="entry name" value="ABC_TRANSPORTER_1"/>
    <property type="match status" value="1"/>
</dbReference>
<feature type="region of interest" description="Disordered" evidence="9">
    <location>
        <begin position="1"/>
        <end position="52"/>
    </location>
</feature>
<feature type="transmembrane region" description="Helical" evidence="10">
    <location>
        <begin position="742"/>
        <end position="762"/>
    </location>
</feature>
<organism evidence="12 13">
    <name type="scientific">Penicillium canescens</name>
    <dbReference type="NCBI Taxonomy" id="5083"/>
    <lineage>
        <taxon>Eukaryota</taxon>
        <taxon>Fungi</taxon>
        <taxon>Dikarya</taxon>
        <taxon>Ascomycota</taxon>
        <taxon>Pezizomycotina</taxon>
        <taxon>Eurotiomycetes</taxon>
        <taxon>Eurotiomycetidae</taxon>
        <taxon>Eurotiales</taxon>
        <taxon>Aspergillaceae</taxon>
        <taxon>Penicillium</taxon>
    </lineage>
</organism>
<sequence length="1470" mass="164231">MAQRIDVDRDSQDPMVESPLEASESVPGMSASGKQKEQESDSTLPSDGRQSWNKADVNSFAQTIKAMSTSTASLVESHYQAHLDPNNSEFRAKDWAREYYNFRFQGGHTPRKAGIAFRSLNVCGYGTATDYQMSVGNAALKMVSAGAELLGLRKKQRVDILQDLDGLLLPGEQLCVLGPPGSGCSTLLKTVAGETLGLEVQPESYINYHGITPKQMKSVFRGEAIYTAEVDCHFPSLSVGDTLYFAARARVPRTIPEGISRELYATHLRDVTMAMFGIIHTKDTQVGNDFVRGVSGGERKRVTIAEASLSYAPLQCWDNSTRGLDSANAIEFCKTLRMQSDVFGIASCVAIYQAPQAAYEVFDKVTVLYEGRQIYFGRTCDAKAYFEQLGFKCPESQTTPDFLTSMTSATERLISPGFESLVPRTSVEFSQRWKESPERKQLLDQIHQYSQDHPFGGDNLREFSNARKAEKSNKQREDSPYTLSYGSQIHLCMLREMTRIKAELGIPIYMLVNNIIMFLVIGSLFYNLSLSTESFFGRGATIFMVVILNALGTVLEIINLYGKRDIIEKHKRYALYHPSADSVASMVMDLPYKVVGAIVLNILLYFMTDLRREPAQLTMSMFFRLLGSLTKTLEQAMTPTTVVNIGLVLYAGFAIPASYMLGWAHWIRYINPIYYAFEALMVNEFHGRKFDCSNFVPSGPGYEKVSADERVCSVIGSTPGTNSVDGDAFLTQSYGYSYNFRWADFGIMVGFCVFLCICHLIASELVAAHRSKGEVLVFRRGEIHQKLAKQRKVDDEQPRAGVCLGETTSSTLPSQGVEQQDSVFHWENVCYDITVQKQSRRLLDNVDGWVKPGSLTALMGVSGAGKTTLLDVLANRTTMGVVTGDMLVDGRLRDNSFQRNTGYVQQQDLHLKTSTVREALEFSALLRQPQHFTTQEKLEYVNTVIGILSMEEYADAVVGIPGSGLNVEQRKRLTIGVELVARPKLLIFLDEPTSGLDSQTSWSICNLMEKLTNNGQAILCTIHQPSAMLFQRFDRLLLLARGGKTVYFGDIGKQSHVLMDYFVRNGGPVCPHGTNPAEHMLTVIGAAPGSQTQIDWPDVWRKSPEYNAVCDDLAKLKQLTENSSTSPSTSDPSINTEFAVPLIGQFFIVSKRVFQDLWRSPSYIYSKIFLCLTSALFIGFSFFNGENTQQGLQDQMIGVFMFIIVFIQLVMQIIPAYVSQRTLYEARERQSKTYAWQIFLLSNILSELFWNSLMAVLCFVCWYYPMGVWRNALYAGALHSRGLLVVLTLWAGFLWSSSFAHLVISGFDFPEMASGLCNFLMLMCLYFCGIIAKPASFPRFWIFMYRVSPMTYLSSAFISASLADAPMHCSESEVLSFMSPGNQSCEEYMAPYIASAGGFLLNPDANGNAAEACQYCAVGNTNQFLSGVGIDPSTRWRDFGILWVFFVFNIGLTLFSYWFFRVSKTKKGKQ</sequence>
<dbReference type="Pfam" id="PF00005">
    <property type="entry name" value="ABC_tran"/>
    <property type="match status" value="2"/>
</dbReference>
<dbReference type="PROSITE" id="PS50893">
    <property type="entry name" value="ABC_TRANSPORTER_2"/>
    <property type="match status" value="2"/>
</dbReference>
<dbReference type="SMART" id="SM00382">
    <property type="entry name" value="AAA"/>
    <property type="match status" value="2"/>
</dbReference>
<protein>
    <recommendedName>
        <fullName evidence="11">ABC transporter domain-containing protein</fullName>
    </recommendedName>
</protein>
<feature type="transmembrane region" description="Helical" evidence="10">
    <location>
        <begin position="1164"/>
        <end position="1183"/>
    </location>
</feature>
<keyword evidence="7 10" id="KW-1133">Transmembrane helix</keyword>
<feature type="transmembrane region" description="Helical" evidence="10">
    <location>
        <begin position="1195"/>
        <end position="1218"/>
    </location>
</feature>
<keyword evidence="4 10" id="KW-0812">Transmembrane</keyword>
<dbReference type="Gene3D" id="3.40.50.300">
    <property type="entry name" value="P-loop containing nucleotide triphosphate hydrolases"/>
    <property type="match status" value="2"/>
</dbReference>
<gene>
    <name evidence="12" type="ORF">N7460_013153</name>
</gene>
<feature type="compositionally biased region" description="Polar residues" evidence="9">
    <location>
        <begin position="41"/>
        <end position="52"/>
    </location>
</feature>
<dbReference type="PANTHER" id="PTHR19241">
    <property type="entry name" value="ATP-BINDING CASSETTE TRANSPORTER"/>
    <property type="match status" value="1"/>
</dbReference>
<dbReference type="InterPro" id="IPR013525">
    <property type="entry name" value="ABC2_TM"/>
</dbReference>
<feature type="domain" description="ABC transporter" evidence="11">
    <location>
        <begin position="140"/>
        <end position="395"/>
    </location>
</feature>
<dbReference type="GO" id="GO:0016887">
    <property type="term" value="F:ATP hydrolysis activity"/>
    <property type="evidence" value="ECO:0007669"/>
    <property type="project" value="InterPro"/>
</dbReference>
<dbReference type="GO" id="GO:0005524">
    <property type="term" value="F:ATP binding"/>
    <property type="evidence" value="ECO:0007669"/>
    <property type="project" value="UniProtKB-KW"/>
</dbReference>
<evidence type="ECO:0000256" key="7">
    <source>
        <dbReference type="ARBA" id="ARBA00022989"/>
    </source>
</evidence>
<dbReference type="GO" id="GO:0140359">
    <property type="term" value="F:ABC-type transporter activity"/>
    <property type="evidence" value="ECO:0007669"/>
    <property type="project" value="InterPro"/>
</dbReference>
<dbReference type="Pfam" id="PF01061">
    <property type="entry name" value="ABC2_membrane"/>
    <property type="match status" value="2"/>
</dbReference>
<accession>A0AAD6HYD2</accession>
<evidence type="ECO:0000256" key="3">
    <source>
        <dbReference type="ARBA" id="ARBA00022448"/>
    </source>
</evidence>
<reference evidence="12" key="2">
    <citation type="submission" date="2023-01" db="EMBL/GenBank/DDBJ databases">
        <authorList>
            <person name="Petersen C."/>
        </authorList>
    </citation>
    <scope>NUCLEOTIDE SEQUENCE</scope>
    <source>
        <strain evidence="12">IBT 15450</strain>
    </source>
</reference>
<evidence type="ECO:0000259" key="11">
    <source>
        <dbReference type="PROSITE" id="PS50893"/>
    </source>
</evidence>
<dbReference type="InterPro" id="IPR017871">
    <property type="entry name" value="ABC_transporter-like_CS"/>
</dbReference>
<feature type="transmembrane region" description="Helical" evidence="10">
    <location>
        <begin position="1316"/>
        <end position="1335"/>
    </location>
</feature>
<dbReference type="InterPro" id="IPR029481">
    <property type="entry name" value="ABC_trans_N"/>
</dbReference>
<feature type="transmembrane region" description="Helical" evidence="10">
    <location>
        <begin position="590"/>
        <end position="608"/>
    </location>
</feature>
<dbReference type="InterPro" id="IPR010929">
    <property type="entry name" value="PDR_CDR_ABC"/>
</dbReference>
<evidence type="ECO:0000256" key="2">
    <source>
        <dbReference type="ARBA" id="ARBA00006012"/>
    </source>
</evidence>
<evidence type="ECO:0000256" key="5">
    <source>
        <dbReference type="ARBA" id="ARBA00022741"/>
    </source>
</evidence>
<dbReference type="EMBL" id="JAQJZL010000016">
    <property type="protein sequence ID" value="KAJ6022758.1"/>
    <property type="molecule type" value="Genomic_DNA"/>
</dbReference>
<keyword evidence="13" id="KW-1185">Reference proteome</keyword>
<feature type="domain" description="ABC transporter" evidence="11">
    <location>
        <begin position="824"/>
        <end position="1066"/>
    </location>
</feature>
<dbReference type="GO" id="GO:0016020">
    <property type="term" value="C:membrane"/>
    <property type="evidence" value="ECO:0007669"/>
    <property type="project" value="UniProtKB-SubCell"/>
</dbReference>
<name>A0AAD6HYD2_PENCN</name>
<feature type="transmembrane region" description="Helical" evidence="10">
    <location>
        <begin position="1238"/>
        <end position="1265"/>
    </location>
</feature>
<dbReference type="Pfam" id="PF14510">
    <property type="entry name" value="ABC_trans_N"/>
    <property type="match status" value="1"/>
</dbReference>
<dbReference type="FunFam" id="3.40.50.300:FF:000054">
    <property type="entry name" value="ABC multidrug transporter atrF"/>
    <property type="match status" value="1"/>
</dbReference>
<keyword evidence="8 10" id="KW-0472">Membrane</keyword>
<dbReference type="InterPro" id="IPR034001">
    <property type="entry name" value="ABCG_PDR_1"/>
</dbReference>
<evidence type="ECO:0000256" key="9">
    <source>
        <dbReference type="SAM" id="MobiDB-lite"/>
    </source>
</evidence>
<dbReference type="FunFam" id="3.40.50.300:FF:003632">
    <property type="entry name" value="ABC multidrug transporter (Eurofung)"/>
    <property type="match status" value="1"/>
</dbReference>
<dbReference type="InterPro" id="IPR003593">
    <property type="entry name" value="AAA+_ATPase"/>
</dbReference>
<reference evidence="12" key="1">
    <citation type="journal article" date="2023" name="IMA Fungus">
        <title>Comparative genomic study of the Penicillium genus elucidates a diverse pangenome and 15 lateral gene transfer events.</title>
        <authorList>
            <person name="Petersen C."/>
            <person name="Sorensen T."/>
            <person name="Nielsen M.R."/>
            <person name="Sondergaard T.E."/>
            <person name="Sorensen J.L."/>
            <person name="Fitzpatrick D.A."/>
            <person name="Frisvad J.C."/>
            <person name="Nielsen K.L."/>
        </authorList>
    </citation>
    <scope>NUCLEOTIDE SEQUENCE</scope>
    <source>
        <strain evidence="12">IBT 15450</strain>
    </source>
</reference>
<dbReference type="Pfam" id="PF06422">
    <property type="entry name" value="PDR_CDR"/>
    <property type="match status" value="1"/>
</dbReference>
<feature type="transmembrane region" description="Helical" evidence="10">
    <location>
        <begin position="1285"/>
        <end position="1304"/>
    </location>
</feature>
<comment type="similarity">
    <text evidence="2">Belongs to the ABC transporter superfamily. ABCG family. PDR (TC 3.A.1.205) subfamily.</text>
</comment>
<dbReference type="InterPro" id="IPR034003">
    <property type="entry name" value="ABCG_PDR_2"/>
</dbReference>
<evidence type="ECO:0000256" key="8">
    <source>
        <dbReference type="ARBA" id="ARBA00023136"/>
    </source>
</evidence>
<dbReference type="CDD" id="cd03233">
    <property type="entry name" value="ABCG_PDR_domain1"/>
    <property type="match status" value="1"/>
</dbReference>
<proteinExistence type="inferred from homology"/>
<keyword evidence="6" id="KW-0067">ATP-binding</keyword>
<dbReference type="CDD" id="cd03232">
    <property type="entry name" value="ABCG_PDR_domain2"/>
    <property type="match status" value="1"/>
</dbReference>
<dbReference type="Proteomes" id="UP001219568">
    <property type="component" value="Unassembled WGS sequence"/>
</dbReference>
<keyword evidence="3" id="KW-0813">Transport</keyword>
<dbReference type="SUPFAM" id="SSF52540">
    <property type="entry name" value="P-loop containing nucleoside triphosphate hydrolases"/>
    <property type="match status" value="2"/>
</dbReference>
<evidence type="ECO:0000313" key="12">
    <source>
        <dbReference type="EMBL" id="KAJ6022758.1"/>
    </source>
</evidence>
<keyword evidence="5" id="KW-0547">Nucleotide-binding</keyword>
<feature type="transmembrane region" description="Helical" evidence="10">
    <location>
        <begin position="1441"/>
        <end position="1460"/>
    </location>
</feature>
<evidence type="ECO:0000313" key="13">
    <source>
        <dbReference type="Proteomes" id="UP001219568"/>
    </source>
</evidence>
<feature type="transmembrane region" description="Helical" evidence="10">
    <location>
        <begin position="540"/>
        <end position="562"/>
    </location>
</feature>
<evidence type="ECO:0000256" key="10">
    <source>
        <dbReference type="SAM" id="Phobius"/>
    </source>
</evidence>
<feature type="compositionally biased region" description="Basic and acidic residues" evidence="9">
    <location>
        <begin position="1"/>
        <end position="12"/>
    </location>
</feature>
<comment type="subcellular location">
    <subcellularLocation>
        <location evidence="1">Membrane</location>
        <topology evidence="1">Multi-pass membrane protein</topology>
    </subcellularLocation>
</comment>
<feature type="transmembrane region" description="Helical" evidence="10">
    <location>
        <begin position="504"/>
        <end position="528"/>
    </location>
</feature>
<evidence type="ECO:0000256" key="4">
    <source>
        <dbReference type="ARBA" id="ARBA00022692"/>
    </source>
</evidence>
<feature type="transmembrane region" description="Helical" evidence="10">
    <location>
        <begin position="642"/>
        <end position="666"/>
    </location>
</feature>
<evidence type="ECO:0000256" key="1">
    <source>
        <dbReference type="ARBA" id="ARBA00004141"/>
    </source>
</evidence>
<evidence type="ECO:0000256" key="6">
    <source>
        <dbReference type="ARBA" id="ARBA00022840"/>
    </source>
</evidence>
<dbReference type="InterPro" id="IPR003439">
    <property type="entry name" value="ABC_transporter-like_ATP-bd"/>
</dbReference>
<dbReference type="InterPro" id="IPR027417">
    <property type="entry name" value="P-loop_NTPase"/>
</dbReference>